<gene>
    <name evidence="2" type="ORF">DPMN_032619</name>
</gene>
<evidence type="ECO:0000313" key="3">
    <source>
        <dbReference type="Proteomes" id="UP000828390"/>
    </source>
</evidence>
<evidence type="ECO:0000256" key="1">
    <source>
        <dbReference type="SAM" id="MobiDB-lite"/>
    </source>
</evidence>
<sequence length="59" mass="6494">MNSLSRRRSLAARTSCSTMTLRSNSSSGSGSTNFYGGRGPPTTRIQRRRRNFGPGRQES</sequence>
<feature type="compositionally biased region" description="Low complexity" evidence="1">
    <location>
        <begin position="11"/>
        <end position="32"/>
    </location>
</feature>
<feature type="compositionally biased region" description="Basic residues" evidence="1">
    <location>
        <begin position="1"/>
        <end position="10"/>
    </location>
</feature>
<dbReference type="AlphaFoldDB" id="A0A9D4M276"/>
<proteinExistence type="predicted"/>
<feature type="region of interest" description="Disordered" evidence="1">
    <location>
        <begin position="1"/>
        <end position="59"/>
    </location>
</feature>
<protein>
    <submittedName>
        <fullName evidence="2">Uncharacterized protein</fullName>
    </submittedName>
</protein>
<reference evidence="2" key="2">
    <citation type="submission" date="2020-11" db="EMBL/GenBank/DDBJ databases">
        <authorList>
            <person name="McCartney M.A."/>
            <person name="Auch B."/>
            <person name="Kono T."/>
            <person name="Mallez S."/>
            <person name="Becker A."/>
            <person name="Gohl D.M."/>
            <person name="Silverstein K.A.T."/>
            <person name="Koren S."/>
            <person name="Bechman K.B."/>
            <person name="Herman A."/>
            <person name="Abrahante J.E."/>
            <person name="Garbe J."/>
        </authorList>
    </citation>
    <scope>NUCLEOTIDE SEQUENCE</scope>
    <source>
        <strain evidence="2">Duluth1</strain>
        <tissue evidence="2">Whole animal</tissue>
    </source>
</reference>
<accession>A0A9D4M276</accession>
<comment type="caution">
    <text evidence="2">The sequence shown here is derived from an EMBL/GenBank/DDBJ whole genome shotgun (WGS) entry which is preliminary data.</text>
</comment>
<dbReference type="Proteomes" id="UP000828390">
    <property type="component" value="Unassembled WGS sequence"/>
</dbReference>
<organism evidence="2 3">
    <name type="scientific">Dreissena polymorpha</name>
    <name type="common">Zebra mussel</name>
    <name type="synonym">Mytilus polymorpha</name>
    <dbReference type="NCBI Taxonomy" id="45954"/>
    <lineage>
        <taxon>Eukaryota</taxon>
        <taxon>Metazoa</taxon>
        <taxon>Spiralia</taxon>
        <taxon>Lophotrochozoa</taxon>
        <taxon>Mollusca</taxon>
        <taxon>Bivalvia</taxon>
        <taxon>Autobranchia</taxon>
        <taxon>Heteroconchia</taxon>
        <taxon>Euheterodonta</taxon>
        <taxon>Imparidentia</taxon>
        <taxon>Neoheterodontei</taxon>
        <taxon>Myida</taxon>
        <taxon>Dreissenoidea</taxon>
        <taxon>Dreissenidae</taxon>
        <taxon>Dreissena</taxon>
    </lineage>
</organism>
<keyword evidence="3" id="KW-1185">Reference proteome</keyword>
<dbReference type="EMBL" id="JAIWYP010000002">
    <property type="protein sequence ID" value="KAH3869450.1"/>
    <property type="molecule type" value="Genomic_DNA"/>
</dbReference>
<reference evidence="2" key="1">
    <citation type="journal article" date="2019" name="bioRxiv">
        <title>The Genome of the Zebra Mussel, Dreissena polymorpha: A Resource for Invasive Species Research.</title>
        <authorList>
            <person name="McCartney M.A."/>
            <person name="Auch B."/>
            <person name="Kono T."/>
            <person name="Mallez S."/>
            <person name="Zhang Y."/>
            <person name="Obille A."/>
            <person name="Becker A."/>
            <person name="Abrahante J.E."/>
            <person name="Garbe J."/>
            <person name="Badalamenti J.P."/>
            <person name="Herman A."/>
            <person name="Mangelson H."/>
            <person name="Liachko I."/>
            <person name="Sullivan S."/>
            <person name="Sone E.D."/>
            <person name="Koren S."/>
            <person name="Silverstein K.A.T."/>
            <person name="Beckman K.B."/>
            <person name="Gohl D.M."/>
        </authorList>
    </citation>
    <scope>NUCLEOTIDE SEQUENCE</scope>
    <source>
        <strain evidence="2">Duluth1</strain>
        <tissue evidence="2">Whole animal</tissue>
    </source>
</reference>
<evidence type="ECO:0000313" key="2">
    <source>
        <dbReference type="EMBL" id="KAH3869450.1"/>
    </source>
</evidence>
<name>A0A9D4M276_DREPO</name>